<name>A0A4V3C812_9ACTN</name>
<dbReference type="AlphaFoldDB" id="A0A4V3C812"/>
<accession>A0A4V3C812</accession>
<evidence type="ECO:0000313" key="1">
    <source>
        <dbReference type="EMBL" id="TDO39908.1"/>
    </source>
</evidence>
<keyword evidence="2" id="KW-1185">Reference proteome</keyword>
<dbReference type="RefSeq" id="WP_133874161.1">
    <property type="nucleotide sequence ID" value="NZ_BOMD01000090.1"/>
</dbReference>
<proteinExistence type="predicted"/>
<dbReference type="SUPFAM" id="SSF55961">
    <property type="entry name" value="Bet v1-like"/>
    <property type="match status" value="1"/>
</dbReference>
<organism evidence="1 2">
    <name type="scientific">Paractinoplanes brasiliensis</name>
    <dbReference type="NCBI Taxonomy" id="52695"/>
    <lineage>
        <taxon>Bacteria</taxon>
        <taxon>Bacillati</taxon>
        <taxon>Actinomycetota</taxon>
        <taxon>Actinomycetes</taxon>
        <taxon>Micromonosporales</taxon>
        <taxon>Micromonosporaceae</taxon>
        <taxon>Paractinoplanes</taxon>
    </lineage>
</organism>
<evidence type="ECO:0000313" key="2">
    <source>
        <dbReference type="Proteomes" id="UP000294901"/>
    </source>
</evidence>
<dbReference type="Proteomes" id="UP000294901">
    <property type="component" value="Unassembled WGS sequence"/>
</dbReference>
<dbReference type="OrthoDB" id="4773254at2"/>
<gene>
    <name evidence="1" type="ORF">C8E87_3613</name>
</gene>
<dbReference type="InterPro" id="IPR023393">
    <property type="entry name" value="START-like_dom_sf"/>
</dbReference>
<reference evidence="1 2" key="1">
    <citation type="submission" date="2019-03" db="EMBL/GenBank/DDBJ databases">
        <title>Sequencing the genomes of 1000 actinobacteria strains.</title>
        <authorList>
            <person name="Klenk H.-P."/>
        </authorList>
    </citation>
    <scope>NUCLEOTIDE SEQUENCE [LARGE SCALE GENOMIC DNA]</scope>
    <source>
        <strain evidence="1 2">DSM 43805</strain>
    </source>
</reference>
<dbReference type="EMBL" id="SNWR01000001">
    <property type="protein sequence ID" value="TDO39908.1"/>
    <property type="molecule type" value="Genomic_DNA"/>
</dbReference>
<protein>
    <submittedName>
        <fullName evidence="1">Uncharacterized protein YndB with AHSA1/START domain</fullName>
    </submittedName>
</protein>
<dbReference type="Gene3D" id="3.30.530.20">
    <property type="match status" value="1"/>
</dbReference>
<sequence length="152" mass="16604">MSTVVVTRLIDAPVAAVWRVFTDLHRRREWLTAVTRVDVRTHGPFDAGAVWRETRRMADGGEVTEEFRVRECVAPEHFVVTSPGIGADYRMTYSFVPVLSGRHRGGTMVTVKQEGSPTAPAGRILALIFGGLAAETAEGALRRDLDDLAAVA</sequence>
<dbReference type="InterPro" id="IPR019587">
    <property type="entry name" value="Polyketide_cyclase/dehydratase"/>
</dbReference>
<dbReference type="Pfam" id="PF10604">
    <property type="entry name" value="Polyketide_cyc2"/>
    <property type="match status" value="1"/>
</dbReference>
<comment type="caution">
    <text evidence="1">The sequence shown here is derived from an EMBL/GenBank/DDBJ whole genome shotgun (WGS) entry which is preliminary data.</text>
</comment>
<dbReference type="CDD" id="cd07812">
    <property type="entry name" value="SRPBCC"/>
    <property type="match status" value="1"/>
</dbReference>